<proteinExistence type="inferred from homology"/>
<reference evidence="8" key="1">
    <citation type="journal article" date="2021" name="Open Biol.">
        <title>Shared evolutionary footprints suggest mitochondrial oxidative damage underlies multiple complex I losses in fungi.</title>
        <authorList>
            <person name="Schikora-Tamarit M.A."/>
            <person name="Marcet-Houben M."/>
            <person name="Nosek J."/>
            <person name="Gabaldon T."/>
        </authorList>
    </citation>
    <scope>NUCLEOTIDE SEQUENCE</scope>
    <source>
        <strain evidence="8">CBS6075</strain>
    </source>
</reference>
<evidence type="ECO:0000313" key="9">
    <source>
        <dbReference type="Proteomes" id="UP000769157"/>
    </source>
</evidence>
<comment type="caution">
    <text evidence="8">The sequence shown here is derived from an EMBL/GenBank/DDBJ whole genome shotgun (WGS) entry which is preliminary data.</text>
</comment>
<comment type="similarity">
    <text evidence="2">Belongs to the SLX9 family.</text>
</comment>
<evidence type="ECO:0000256" key="2">
    <source>
        <dbReference type="ARBA" id="ARBA00011022"/>
    </source>
</evidence>
<feature type="region of interest" description="Disordered" evidence="7">
    <location>
        <begin position="1"/>
        <end position="47"/>
    </location>
</feature>
<dbReference type="GO" id="GO:0030686">
    <property type="term" value="C:90S preribosome"/>
    <property type="evidence" value="ECO:0007669"/>
    <property type="project" value="InterPro"/>
</dbReference>
<dbReference type="AlphaFoldDB" id="A0A9P8P8H0"/>
<dbReference type="GO" id="GO:0005730">
    <property type="term" value="C:nucleolus"/>
    <property type="evidence" value="ECO:0007669"/>
    <property type="project" value="UniProtKB-SubCell"/>
</dbReference>
<comment type="subunit">
    <text evidence="3">Interacts with the 35S, 23S and 20S pre-rRNAs and with the U3 snoRNA.</text>
</comment>
<dbReference type="EMBL" id="JAEUBE010000183">
    <property type="protein sequence ID" value="KAH3667140.1"/>
    <property type="molecule type" value="Genomic_DNA"/>
</dbReference>
<dbReference type="Pfam" id="PF15341">
    <property type="entry name" value="SLX9"/>
    <property type="match status" value="1"/>
</dbReference>
<comment type="function">
    <text evidence="6">Involved in ribosome biogenesis. Required for normal pre-rRNA processing in internal transcribed spacer 1 (ITS1). May be involved in the movements of the replication forks.</text>
</comment>
<protein>
    <recommendedName>
        <fullName evidence="4">Ribosome biogenesis protein SLX9</fullName>
    </recommendedName>
</protein>
<organism evidence="8 9">
    <name type="scientific">Ogataea philodendri</name>
    <dbReference type="NCBI Taxonomy" id="1378263"/>
    <lineage>
        <taxon>Eukaryota</taxon>
        <taxon>Fungi</taxon>
        <taxon>Dikarya</taxon>
        <taxon>Ascomycota</taxon>
        <taxon>Saccharomycotina</taxon>
        <taxon>Pichiomycetes</taxon>
        <taxon>Pichiales</taxon>
        <taxon>Pichiaceae</taxon>
        <taxon>Ogataea</taxon>
    </lineage>
</organism>
<feature type="region of interest" description="Disordered" evidence="7">
    <location>
        <begin position="66"/>
        <end position="85"/>
    </location>
</feature>
<evidence type="ECO:0000256" key="6">
    <source>
        <dbReference type="ARBA" id="ARBA00025083"/>
    </source>
</evidence>
<dbReference type="Proteomes" id="UP000769157">
    <property type="component" value="Unassembled WGS sequence"/>
</dbReference>
<reference evidence="8" key="2">
    <citation type="submission" date="2021-01" db="EMBL/GenBank/DDBJ databases">
        <authorList>
            <person name="Schikora-Tamarit M.A."/>
        </authorList>
    </citation>
    <scope>NUCLEOTIDE SEQUENCE</scope>
    <source>
        <strain evidence="8">CBS6075</strain>
    </source>
</reference>
<dbReference type="GO" id="GO:0030688">
    <property type="term" value="C:preribosome, small subunit precursor"/>
    <property type="evidence" value="ECO:0007669"/>
    <property type="project" value="InterPro"/>
</dbReference>
<comment type="subcellular location">
    <subcellularLocation>
        <location evidence="1">Nucleus</location>
        <location evidence="1">Nucleolus</location>
    </subcellularLocation>
</comment>
<name>A0A9P8P8H0_9ASCO</name>
<dbReference type="GeneID" id="70234756"/>
<keyword evidence="9" id="KW-1185">Reference proteome</keyword>
<dbReference type="OrthoDB" id="4068648at2759"/>
<dbReference type="InterPro" id="IPR028160">
    <property type="entry name" value="Slx9-like"/>
</dbReference>
<keyword evidence="5" id="KW-0539">Nucleus</keyword>
<evidence type="ECO:0000256" key="3">
    <source>
        <dbReference type="ARBA" id="ARBA00011523"/>
    </source>
</evidence>
<accession>A0A9P8P8H0</accession>
<evidence type="ECO:0000313" key="8">
    <source>
        <dbReference type="EMBL" id="KAH3667140.1"/>
    </source>
</evidence>
<evidence type="ECO:0000256" key="5">
    <source>
        <dbReference type="ARBA" id="ARBA00023242"/>
    </source>
</evidence>
<evidence type="ECO:0000256" key="7">
    <source>
        <dbReference type="SAM" id="MobiDB-lite"/>
    </source>
</evidence>
<evidence type="ECO:0000256" key="1">
    <source>
        <dbReference type="ARBA" id="ARBA00004604"/>
    </source>
</evidence>
<dbReference type="GO" id="GO:0000462">
    <property type="term" value="P:maturation of SSU-rRNA from tricistronic rRNA transcript (SSU-rRNA, 5.8S rRNA, LSU-rRNA)"/>
    <property type="evidence" value="ECO:0007669"/>
    <property type="project" value="InterPro"/>
</dbReference>
<sequence length="126" mass="13898">MAVGKRTSLRTKLEKRVRGGTGAISKSDSRPVKQVLAKSSLRRQKRKLRDQLKPKLEELATALDVPDKPKLDHTPNAHKRGARAVEKGEIQRFGLVLKDKTFRSSPFDALKRAIAASQTDAASASK</sequence>
<feature type="compositionally biased region" description="Basic and acidic residues" evidence="7">
    <location>
        <begin position="66"/>
        <end position="75"/>
    </location>
</feature>
<evidence type="ECO:0000256" key="4">
    <source>
        <dbReference type="ARBA" id="ARBA00021321"/>
    </source>
</evidence>
<dbReference type="RefSeq" id="XP_046061952.1">
    <property type="nucleotide sequence ID" value="XM_046203697.1"/>
</dbReference>
<gene>
    <name evidence="8" type="ORF">OGAPHI_002789</name>
</gene>